<dbReference type="InterPro" id="IPR050612">
    <property type="entry name" value="Prok_Mopterin_Oxidored"/>
</dbReference>
<keyword evidence="4" id="KW-0004">4Fe-4S</keyword>
<dbReference type="PANTHER" id="PTHR43742:SF8">
    <property type="entry name" value="ANAEROBIC DIMETHYL SULFOXIDE REDUCTASE, SUBUNIT A"/>
    <property type="match status" value="1"/>
</dbReference>
<reference evidence="12 13" key="1">
    <citation type="submission" date="2018-03" db="EMBL/GenBank/DDBJ databases">
        <title>Whole genome sequencing of Histamine producing bacteria.</title>
        <authorList>
            <person name="Butler K."/>
        </authorList>
    </citation>
    <scope>NUCLEOTIDE SEQUENCE [LARGE SCALE GENOMIC DNA]</scope>
    <source>
        <strain evidence="12 13">DSM 19138</strain>
    </source>
</reference>
<dbReference type="OrthoDB" id="9759518at2"/>
<dbReference type="AlphaFoldDB" id="A0A2T3N8G5"/>
<dbReference type="GO" id="GO:0030288">
    <property type="term" value="C:outer membrane-bounded periplasmic space"/>
    <property type="evidence" value="ECO:0007669"/>
    <property type="project" value="TreeGrafter"/>
</dbReference>
<dbReference type="Gene3D" id="3.40.50.740">
    <property type="match status" value="2"/>
</dbReference>
<keyword evidence="7" id="KW-0732">Signal</keyword>
<dbReference type="Pfam" id="PF00384">
    <property type="entry name" value="Molybdopterin"/>
    <property type="match status" value="1"/>
</dbReference>
<dbReference type="CDD" id="cd02794">
    <property type="entry name" value="MopB_CT_DmsA-EC"/>
    <property type="match status" value="1"/>
</dbReference>
<dbReference type="InterPro" id="IPR019546">
    <property type="entry name" value="TAT_signal_bac_arc"/>
</dbReference>
<gene>
    <name evidence="12" type="ORF">C9J01_20920</name>
</gene>
<dbReference type="EMBL" id="PYMB01000015">
    <property type="protein sequence ID" value="PSW09392.1"/>
    <property type="molecule type" value="Genomic_DNA"/>
</dbReference>
<comment type="similarity">
    <text evidence="3">Belongs to the prokaryotic molybdopterin-containing oxidoreductase family.</text>
</comment>
<dbReference type="PROSITE" id="PS00551">
    <property type="entry name" value="MOLYBDOPTERIN_PROK_1"/>
    <property type="match status" value="1"/>
</dbReference>
<evidence type="ECO:0000256" key="7">
    <source>
        <dbReference type="ARBA" id="ARBA00022729"/>
    </source>
</evidence>
<evidence type="ECO:0000256" key="1">
    <source>
        <dbReference type="ARBA" id="ARBA00001942"/>
    </source>
</evidence>
<evidence type="ECO:0000313" key="13">
    <source>
        <dbReference type="Proteomes" id="UP000241346"/>
    </source>
</evidence>
<dbReference type="InterPro" id="IPR006311">
    <property type="entry name" value="TAT_signal"/>
</dbReference>
<keyword evidence="9" id="KW-0408">Iron</keyword>
<evidence type="ECO:0000313" key="12">
    <source>
        <dbReference type="EMBL" id="PSW09392.1"/>
    </source>
</evidence>
<comment type="cofactor">
    <cofactor evidence="2">
        <name>[4Fe-4S] cluster</name>
        <dbReference type="ChEBI" id="CHEBI:49883"/>
    </cofactor>
</comment>
<dbReference type="GO" id="GO:0009389">
    <property type="term" value="F:dimethyl sulfoxide reductase activity"/>
    <property type="evidence" value="ECO:0007669"/>
    <property type="project" value="InterPro"/>
</dbReference>
<dbReference type="NCBIfam" id="TIGR01409">
    <property type="entry name" value="TAT_signal_seq"/>
    <property type="match status" value="1"/>
</dbReference>
<dbReference type="GO" id="GO:0009061">
    <property type="term" value="P:anaerobic respiration"/>
    <property type="evidence" value="ECO:0007669"/>
    <property type="project" value="TreeGrafter"/>
</dbReference>
<dbReference type="PROSITE" id="PS51669">
    <property type="entry name" value="4FE4S_MOW_BIS_MGD"/>
    <property type="match status" value="1"/>
</dbReference>
<dbReference type="CDD" id="cd02770">
    <property type="entry name" value="MopB_DmsA-EC"/>
    <property type="match status" value="1"/>
</dbReference>
<dbReference type="Proteomes" id="UP000241346">
    <property type="component" value="Unassembled WGS sequence"/>
</dbReference>
<dbReference type="InterPro" id="IPR006963">
    <property type="entry name" value="Mopterin_OxRdtase_4Fe-4S_dom"/>
</dbReference>
<evidence type="ECO:0000256" key="3">
    <source>
        <dbReference type="ARBA" id="ARBA00010312"/>
    </source>
</evidence>
<dbReference type="PANTHER" id="PTHR43742">
    <property type="entry name" value="TRIMETHYLAMINE-N-OXIDE REDUCTASE"/>
    <property type="match status" value="1"/>
</dbReference>
<evidence type="ECO:0000256" key="8">
    <source>
        <dbReference type="ARBA" id="ARBA00023002"/>
    </source>
</evidence>
<organism evidence="12 13">
    <name type="scientific">Photobacterium rosenbergii</name>
    <dbReference type="NCBI Taxonomy" id="294936"/>
    <lineage>
        <taxon>Bacteria</taxon>
        <taxon>Pseudomonadati</taxon>
        <taxon>Pseudomonadota</taxon>
        <taxon>Gammaproteobacteria</taxon>
        <taxon>Vibrionales</taxon>
        <taxon>Vibrionaceae</taxon>
        <taxon>Photobacterium</taxon>
    </lineage>
</organism>
<dbReference type="SUPFAM" id="SSF53706">
    <property type="entry name" value="Formate dehydrogenase/DMSO reductase, domains 1-3"/>
    <property type="match status" value="1"/>
</dbReference>
<dbReference type="Pfam" id="PF01568">
    <property type="entry name" value="Molydop_binding"/>
    <property type="match status" value="1"/>
</dbReference>
<dbReference type="InterPro" id="IPR011888">
    <property type="entry name" value="Anaer_DMSO_reductase"/>
</dbReference>
<keyword evidence="5" id="KW-0500">Molybdenum</keyword>
<sequence length="812" mass="89662">MTITNKIQSYLLSRRKFMKQSAAVTGAAATASSMTLPFKASATDAAPVGEETIKYSACLVNCGSRCPFKVHVRDGVAVKISPEDGVDEAIFGQHQIRPCLRGRSARFRAYNPDRLKYPMKRVGKRGEGKFKRISWDEATTILAKELSRVIETYGNEAVYYNYGSGLTGGNLQGPNTCRRLLNVAGGFLGSHNTYSEAQMNAIQPYVFGQAGNIYGTEQQTLFSEIKNSDLVVMFGQNLAETRMSGGGQIAEIYHALEQSNAKVILIDPRRTDSVTAFASEWLPIRPGTDAALVAALGHTLIKEDLIDEEMLNRFSVGWDESTLPESAPENSSYKSYILGLGADQVEKTPEWASELTGIPAVRIKQLAREIAGAKAAWISQGWGVQRTQTGEQASRAIMMLPIMTGHFGRHGTNIGTWGGSVPYVLSGLALPNPVKASIPCFLWTDAIVRGSEMTAKADHVRGVEKLSSDIKFLWNYASNVAGNQHSDLNRTHEILADESKLEFNLVWDNHMTPTARYADLLLPDVSTMETDDLINNSYQSGAYHYMVRVQQAIEPMWENRRVYDVLTEVAEKMGLKEAYTEGRTYEQWLEHAYGQVRKNNPALPTFAETDGMGVVDRRLADSSEHIALKDFRDNPEANPLKTPSGKIEIYSEALAELAQERPMLEGDDISPIPVYHPAVEGIEDHEMLKKYPLQLTGFHTKGHTHSTYASVAHLKEVAPDTVWMNEIDAMQRGIKHGDQVEVFNDRGRLRMPVKVTARIIPGTVAIPEGAWAQKNKAGVDVGGCINTLTTMRATALAKGNPQHTNLVEIERV</sequence>
<dbReference type="SMART" id="SM00926">
    <property type="entry name" value="Molybdop_Fe4S4"/>
    <property type="match status" value="1"/>
</dbReference>
<dbReference type="GO" id="GO:0009055">
    <property type="term" value="F:electron transfer activity"/>
    <property type="evidence" value="ECO:0007669"/>
    <property type="project" value="TreeGrafter"/>
</dbReference>
<evidence type="ECO:0000256" key="2">
    <source>
        <dbReference type="ARBA" id="ARBA00001966"/>
    </source>
</evidence>
<dbReference type="InterPro" id="IPR006657">
    <property type="entry name" value="MoPterin_dinucl-bd_dom"/>
</dbReference>
<comment type="caution">
    <text evidence="12">The sequence shown here is derived from an EMBL/GenBank/DDBJ whole genome shotgun (WGS) entry which is preliminary data.</text>
</comment>
<dbReference type="SUPFAM" id="SSF50692">
    <property type="entry name" value="ADC-like"/>
    <property type="match status" value="1"/>
</dbReference>
<dbReference type="Gene3D" id="3.40.50.12440">
    <property type="match status" value="1"/>
</dbReference>
<dbReference type="PROSITE" id="PS00932">
    <property type="entry name" value="MOLYBDOPTERIN_PROK_3"/>
    <property type="match status" value="1"/>
</dbReference>
<evidence type="ECO:0000256" key="10">
    <source>
        <dbReference type="ARBA" id="ARBA00023014"/>
    </source>
</evidence>
<dbReference type="InterPro" id="IPR006655">
    <property type="entry name" value="Mopterin_OxRdtase_prok_CS"/>
</dbReference>
<dbReference type="GO" id="GO:0030151">
    <property type="term" value="F:molybdenum ion binding"/>
    <property type="evidence" value="ECO:0007669"/>
    <property type="project" value="InterPro"/>
</dbReference>
<evidence type="ECO:0000256" key="9">
    <source>
        <dbReference type="ARBA" id="ARBA00023004"/>
    </source>
</evidence>
<keyword evidence="6" id="KW-0479">Metal-binding</keyword>
<dbReference type="InterPro" id="IPR027467">
    <property type="entry name" value="MopterinOxRdtase_cofactor_BS"/>
</dbReference>
<evidence type="ECO:0000256" key="5">
    <source>
        <dbReference type="ARBA" id="ARBA00022505"/>
    </source>
</evidence>
<dbReference type="InterPro" id="IPR006656">
    <property type="entry name" value="Mopterin_OxRdtase"/>
</dbReference>
<dbReference type="Gene3D" id="3.40.228.10">
    <property type="entry name" value="Dimethylsulfoxide Reductase, domain 2"/>
    <property type="match status" value="1"/>
</dbReference>
<dbReference type="NCBIfam" id="TIGR02166">
    <property type="entry name" value="dmsA_ynfE"/>
    <property type="match status" value="1"/>
</dbReference>
<accession>A0A2T3N8G5</accession>
<feature type="domain" description="4Fe-4S Mo/W bis-MGD-type" evidence="11">
    <location>
        <begin position="51"/>
        <end position="113"/>
    </location>
</feature>
<keyword evidence="8" id="KW-0560">Oxidoreductase</keyword>
<proteinExistence type="inferred from homology"/>
<dbReference type="Pfam" id="PF04879">
    <property type="entry name" value="Molybdop_Fe4S4"/>
    <property type="match status" value="1"/>
</dbReference>
<evidence type="ECO:0000259" key="11">
    <source>
        <dbReference type="PROSITE" id="PS51669"/>
    </source>
</evidence>
<protein>
    <submittedName>
        <fullName evidence="12">Dimethyl sulfoxide reductase subunit A</fullName>
    </submittedName>
</protein>
<name>A0A2T3N8G5_9GAMM</name>
<dbReference type="InterPro" id="IPR009010">
    <property type="entry name" value="Asp_de-COase-like_dom_sf"/>
</dbReference>
<dbReference type="Gene3D" id="2.40.40.20">
    <property type="match status" value="1"/>
</dbReference>
<dbReference type="GO" id="GO:0051539">
    <property type="term" value="F:4 iron, 4 sulfur cluster binding"/>
    <property type="evidence" value="ECO:0007669"/>
    <property type="project" value="UniProtKB-KW"/>
</dbReference>
<dbReference type="GO" id="GO:0043546">
    <property type="term" value="F:molybdopterin cofactor binding"/>
    <property type="evidence" value="ECO:0007669"/>
    <property type="project" value="InterPro"/>
</dbReference>
<comment type="cofactor">
    <cofactor evidence="1">
        <name>Mo-bis(molybdopterin guanine dinucleotide)</name>
        <dbReference type="ChEBI" id="CHEBI:60539"/>
    </cofactor>
</comment>
<evidence type="ECO:0000256" key="6">
    <source>
        <dbReference type="ARBA" id="ARBA00022723"/>
    </source>
</evidence>
<keyword evidence="10" id="KW-0411">Iron-sulfur</keyword>
<evidence type="ECO:0000256" key="4">
    <source>
        <dbReference type="ARBA" id="ARBA00022485"/>
    </source>
</evidence>
<dbReference type="PROSITE" id="PS51318">
    <property type="entry name" value="TAT"/>
    <property type="match status" value="1"/>
</dbReference>